<proteinExistence type="inferred from homology"/>
<feature type="binding site" description="axial binding residue" evidence="14">
    <location>
        <position position="422"/>
    </location>
    <ligand>
        <name>heme</name>
        <dbReference type="ChEBI" id="CHEBI:30413"/>
    </ligand>
    <ligandPart>
        <name>Fe</name>
        <dbReference type="ChEBI" id="CHEBI:18248"/>
    </ligandPart>
</feature>
<dbReference type="Pfam" id="PF00067">
    <property type="entry name" value="p450"/>
    <property type="match status" value="1"/>
</dbReference>
<evidence type="ECO:0000256" key="1">
    <source>
        <dbReference type="ARBA" id="ARBA00001971"/>
    </source>
</evidence>
<keyword evidence="12 15" id="KW-0503">Monooxygenase</keyword>
<dbReference type="PROSITE" id="PS00086">
    <property type="entry name" value="CYTOCHROME_P450"/>
    <property type="match status" value="1"/>
</dbReference>
<comment type="cofactor">
    <cofactor evidence="1 14">
        <name>heme</name>
        <dbReference type="ChEBI" id="CHEBI:30413"/>
    </cofactor>
</comment>
<evidence type="ECO:0008006" key="18">
    <source>
        <dbReference type="Google" id="ProtNLM"/>
    </source>
</evidence>
<dbReference type="InterPro" id="IPR002401">
    <property type="entry name" value="Cyt_P450_E_grp-I"/>
</dbReference>
<dbReference type="InterPro" id="IPR001128">
    <property type="entry name" value="Cyt_P450"/>
</dbReference>
<keyword evidence="8" id="KW-0256">Endoplasmic reticulum</keyword>
<accession>A0AAD8DQ60</accession>
<evidence type="ECO:0000256" key="3">
    <source>
        <dbReference type="ARBA" id="ARBA00004174"/>
    </source>
</evidence>
<dbReference type="GO" id="GO:0005789">
    <property type="term" value="C:endoplasmic reticulum membrane"/>
    <property type="evidence" value="ECO:0007669"/>
    <property type="project" value="UniProtKB-SubCell"/>
</dbReference>
<protein>
    <recommendedName>
        <fullName evidence="18">Cytochrome P450</fullName>
    </recommendedName>
</protein>
<evidence type="ECO:0000256" key="9">
    <source>
        <dbReference type="ARBA" id="ARBA00022848"/>
    </source>
</evidence>
<evidence type="ECO:0000256" key="11">
    <source>
        <dbReference type="ARBA" id="ARBA00023004"/>
    </source>
</evidence>
<dbReference type="Gene3D" id="1.10.630.10">
    <property type="entry name" value="Cytochrome P450"/>
    <property type="match status" value="1"/>
</dbReference>
<evidence type="ECO:0000256" key="7">
    <source>
        <dbReference type="ARBA" id="ARBA00022723"/>
    </source>
</evidence>
<dbReference type="InterPro" id="IPR017972">
    <property type="entry name" value="Cyt_P450_CS"/>
</dbReference>
<evidence type="ECO:0000256" key="4">
    <source>
        <dbReference type="ARBA" id="ARBA00004406"/>
    </source>
</evidence>
<evidence type="ECO:0000256" key="13">
    <source>
        <dbReference type="ARBA" id="ARBA00023136"/>
    </source>
</evidence>
<evidence type="ECO:0000256" key="10">
    <source>
        <dbReference type="ARBA" id="ARBA00023002"/>
    </source>
</evidence>
<keyword evidence="11 14" id="KW-0408">Iron</keyword>
<dbReference type="Proteomes" id="UP001231518">
    <property type="component" value="Chromosome 24"/>
</dbReference>
<evidence type="ECO:0000256" key="15">
    <source>
        <dbReference type="RuleBase" id="RU000461"/>
    </source>
</evidence>
<organism evidence="16 17">
    <name type="scientific">Mythimna separata</name>
    <name type="common">Oriental armyworm</name>
    <name type="synonym">Pseudaletia separata</name>
    <dbReference type="NCBI Taxonomy" id="271217"/>
    <lineage>
        <taxon>Eukaryota</taxon>
        <taxon>Metazoa</taxon>
        <taxon>Ecdysozoa</taxon>
        <taxon>Arthropoda</taxon>
        <taxon>Hexapoda</taxon>
        <taxon>Insecta</taxon>
        <taxon>Pterygota</taxon>
        <taxon>Neoptera</taxon>
        <taxon>Endopterygota</taxon>
        <taxon>Lepidoptera</taxon>
        <taxon>Glossata</taxon>
        <taxon>Ditrysia</taxon>
        <taxon>Noctuoidea</taxon>
        <taxon>Noctuidae</taxon>
        <taxon>Noctuinae</taxon>
        <taxon>Hadenini</taxon>
        <taxon>Mythimna</taxon>
    </lineage>
</organism>
<dbReference type="InterPro" id="IPR050196">
    <property type="entry name" value="Cytochrome_P450_Monoox"/>
</dbReference>
<dbReference type="PRINTS" id="PR00385">
    <property type="entry name" value="P450"/>
</dbReference>
<gene>
    <name evidence="16" type="ORF">PYW07_009999</name>
</gene>
<keyword evidence="17" id="KW-1185">Reference proteome</keyword>
<keyword evidence="13" id="KW-0472">Membrane</keyword>
<evidence type="ECO:0000256" key="6">
    <source>
        <dbReference type="ARBA" id="ARBA00022617"/>
    </source>
</evidence>
<keyword evidence="9" id="KW-0492">Microsome</keyword>
<dbReference type="EMBL" id="JARGEI010000018">
    <property type="protein sequence ID" value="KAJ8715517.1"/>
    <property type="molecule type" value="Genomic_DNA"/>
</dbReference>
<dbReference type="PANTHER" id="PTHR24291">
    <property type="entry name" value="CYTOCHROME P450 FAMILY 4"/>
    <property type="match status" value="1"/>
</dbReference>
<keyword evidence="10 15" id="KW-0560">Oxidoreductase</keyword>
<evidence type="ECO:0000256" key="2">
    <source>
        <dbReference type="ARBA" id="ARBA00003690"/>
    </source>
</evidence>
<name>A0AAD8DQ60_MYTSE</name>
<evidence type="ECO:0000313" key="17">
    <source>
        <dbReference type="Proteomes" id="UP001231518"/>
    </source>
</evidence>
<dbReference type="GO" id="GO:0016705">
    <property type="term" value="F:oxidoreductase activity, acting on paired donors, with incorporation or reduction of molecular oxygen"/>
    <property type="evidence" value="ECO:0007669"/>
    <property type="project" value="InterPro"/>
</dbReference>
<dbReference type="GO" id="GO:0004497">
    <property type="term" value="F:monooxygenase activity"/>
    <property type="evidence" value="ECO:0007669"/>
    <property type="project" value="UniProtKB-KW"/>
</dbReference>
<dbReference type="GO" id="GO:0020037">
    <property type="term" value="F:heme binding"/>
    <property type="evidence" value="ECO:0007669"/>
    <property type="project" value="InterPro"/>
</dbReference>
<comment type="similarity">
    <text evidence="5 15">Belongs to the cytochrome P450 family.</text>
</comment>
<dbReference type="PRINTS" id="PR00463">
    <property type="entry name" value="EP450I"/>
</dbReference>
<comment type="subcellular location">
    <subcellularLocation>
        <location evidence="4">Endoplasmic reticulum membrane</location>
        <topology evidence="4">Peripheral membrane protein</topology>
    </subcellularLocation>
    <subcellularLocation>
        <location evidence="3">Microsome membrane</location>
        <topology evidence="3">Peripheral membrane protein</topology>
    </subcellularLocation>
</comment>
<comment type="function">
    <text evidence="2">May be involved in the metabolism of insect hormones and in the breakdown of synthetic insecticides.</text>
</comment>
<evidence type="ECO:0000256" key="8">
    <source>
        <dbReference type="ARBA" id="ARBA00022824"/>
    </source>
</evidence>
<keyword evidence="7 14" id="KW-0479">Metal-binding</keyword>
<evidence type="ECO:0000256" key="12">
    <source>
        <dbReference type="ARBA" id="ARBA00023033"/>
    </source>
</evidence>
<evidence type="ECO:0000256" key="14">
    <source>
        <dbReference type="PIRSR" id="PIRSR602401-1"/>
    </source>
</evidence>
<reference evidence="16" key="1">
    <citation type="submission" date="2023-03" db="EMBL/GenBank/DDBJ databases">
        <title>Chromosome-level genomes of two armyworms, Mythimna separata and Mythimna loreyi, provide insights into the biosynthesis and reception of sex pheromones.</title>
        <authorList>
            <person name="Zhao H."/>
        </authorList>
    </citation>
    <scope>NUCLEOTIDE SEQUENCE</scope>
    <source>
        <strain evidence="16">BeijingLab</strain>
        <tissue evidence="16">Pupa</tissue>
    </source>
</reference>
<dbReference type="SUPFAM" id="SSF48264">
    <property type="entry name" value="Cytochrome P450"/>
    <property type="match status" value="1"/>
</dbReference>
<keyword evidence="6 14" id="KW-0349">Heme</keyword>
<sequence>MYWRTRLLESEAHPLPPLYPGLLPIIGHTYILLGDTSKLWLTLKKICDYSLQHEGVISAKLGFQIYYFISDPEDALVAANTCLNKHFLYSFANYWLGEGLVTGFGDHWHRHRQMLKSCFSLPVINRYIEVFNSQSRILLSSFERSTGKGNLYPTEHINTYTLESSYATTFGKTANDETTLQQYMKATDEMVSLMMKRFQKFWLHGDFIYTLLGYKKQESELVKFRDGITDEIIQTKSSFFNESKLNTKSTYVSYQPFLHLILEQHTKNAFTDQEITEELHTAMVAAYETTSISLQTILLMIGSFPKVQERMYEEILQVLGTDRDIDKEDLRKLIYTEAVIKESMRVVPTSPAIARSVDKDVKLKNYTMRTGSQCIILLHGLHRHSSWGPDADQFKPERWLDPATLPAYVATDATFSFGKRSCIGKTYAMTSLKIAVAHIVRKFIITADYTKVQYQYEITLHPVSGHDISLERRN</sequence>
<evidence type="ECO:0000256" key="5">
    <source>
        <dbReference type="ARBA" id="ARBA00010617"/>
    </source>
</evidence>
<dbReference type="PANTHER" id="PTHR24291:SF189">
    <property type="entry name" value="CYTOCHROME P450 4C3-RELATED"/>
    <property type="match status" value="1"/>
</dbReference>
<dbReference type="GO" id="GO:0005506">
    <property type="term" value="F:iron ion binding"/>
    <property type="evidence" value="ECO:0007669"/>
    <property type="project" value="InterPro"/>
</dbReference>
<dbReference type="InterPro" id="IPR036396">
    <property type="entry name" value="Cyt_P450_sf"/>
</dbReference>
<comment type="caution">
    <text evidence="16">The sequence shown here is derived from an EMBL/GenBank/DDBJ whole genome shotgun (WGS) entry which is preliminary data.</text>
</comment>
<evidence type="ECO:0000313" key="16">
    <source>
        <dbReference type="EMBL" id="KAJ8715517.1"/>
    </source>
</evidence>
<dbReference type="AlphaFoldDB" id="A0AAD8DQ60"/>